<feature type="transmembrane region" description="Helical" evidence="8">
    <location>
        <begin position="12"/>
        <end position="32"/>
    </location>
</feature>
<comment type="subcellular location">
    <subcellularLocation>
        <location evidence="1">Endoplasmic reticulum membrane</location>
        <topology evidence="1">Multi-pass membrane protein</topology>
    </subcellularLocation>
</comment>
<evidence type="ECO:0000256" key="7">
    <source>
        <dbReference type="PROSITE-ProRule" id="PRU01087"/>
    </source>
</evidence>
<feature type="transmembrane region" description="Helical" evidence="8">
    <location>
        <begin position="132"/>
        <end position="148"/>
    </location>
</feature>
<evidence type="ECO:0000256" key="8">
    <source>
        <dbReference type="SAM" id="Phobius"/>
    </source>
</evidence>
<dbReference type="PIRSF" id="PIRSF031032">
    <property type="entry name" value="TMP_97_prd"/>
    <property type="match status" value="1"/>
</dbReference>
<keyword evidence="6 7" id="KW-0472">Membrane</keyword>
<proteinExistence type="inferred from homology"/>
<evidence type="ECO:0000256" key="1">
    <source>
        <dbReference type="ARBA" id="ARBA00004477"/>
    </source>
</evidence>
<organism evidence="10 11">
    <name type="scientific">Zygosaccharomyces rouxii</name>
    <dbReference type="NCBI Taxonomy" id="4956"/>
    <lineage>
        <taxon>Eukaryota</taxon>
        <taxon>Fungi</taxon>
        <taxon>Dikarya</taxon>
        <taxon>Ascomycota</taxon>
        <taxon>Saccharomycotina</taxon>
        <taxon>Saccharomycetes</taxon>
        <taxon>Saccharomycetales</taxon>
        <taxon>Saccharomycetaceae</taxon>
        <taxon>Zygosaccharomyces</taxon>
    </lineage>
</organism>
<dbReference type="PANTHER" id="PTHR31204">
    <property type="entry name" value="SIGMA INTRACELLULAR RECEPTOR 2"/>
    <property type="match status" value="1"/>
</dbReference>
<evidence type="ECO:0000256" key="4">
    <source>
        <dbReference type="ARBA" id="ARBA00022824"/>
    </source>
</evidence>
<keyword evidence="4" id="KW-0256">Endoplasmic reticulum</keyword>
<sequence>MAGLSSFQINFFYYYFLLHIPITLLIDSAVVLPPKFHVAGWLLSKQIEDNNDFLLWDKPLWLQAFVTLELVVQLPLFFQFAKQLRQNQVDSGSLRLYGVLASTTTLVCIGAILEGHYPGTIVPLSAADKFKLVGIYFPTFIIPFRLVLL</sequence>
<comment type="similarity">
    <text evidence="2">Belongs to the TMEM97/sigma-2 receptor family.</text>
</comment>
<evidence type="ECO:0000256" key="2">
    <source>
        <dbReference type="ARBA" id="ARBA00009096"/>
    </source>
</evidence>
<feature type="domain" description="EXPERA" evidence="9">
    <location>
        <begin position="8"/>
        <end position="147"/>
    </location>
</feature>
<evidence type="ECO:0000256" key="6">
    <source>
        <dbReference type="ARBA" id="ARBA00023136"/>
    </source>
</evidence>
<accession>A0A1Q3A2U5</accession>
<dbReference type="InterPro" id="IPR051987">
    <property type="entry name" value="Sigma-2_receptor-like"/>
</dbReference>
<feature type="transmembrane region" description="Helical" evidence="8">
    <location>
        <begin position="60"/>
        <end position="81"/>
    </location>
</feature>
<dbReference type="PROSITE" id="PS51751">
    <property type="entry name" value="EXPERA"/>
    <property type="match status" value="1"/>
</dbReference>
<dbReference type="GO" id="GO:0005789">
    <property type="term" value="C:endoplasmic reticulum membrane"/>
    <property type="evidence" value="ECO:0007669"/>
    <property type="project" value="UniProtKB-SubCell"/>
</dbReference>
<name>A0A1Q3A2U5_ZYGRO</name>
<dbReference type="OrthoDB" id="433124at2759"/>
<dbReference type="OMA" id="EFKDPMV"/>
<dbReference type="AlphaFoldDB" id="A0A1Q3A2U5"/>
<gene>
    <name evidence="10" type="ORF">ZYGR_0S00530</name>
</gene>
<dbReference type="PANTHER" id="PTHR31204:SF1">
    <property type="entry name" value="SIGMA INTRACELLULAR RECEPTOR 2"/>
    <property type="match status" value="1"/>
</dbReference>
<dbReference type="InterPro" id="IPR016964">
    <property type="entry name" value="Sigma2_recept"/>
</dbReference>
<evidence type="ECO:0000313" key="11">
    <source>
        <dbReference type="Proteomes" id="UP000187013"/>
    </source>
</evidence>
<dbReference type="eggNOG" id="ENOG502S75H">
    <property type="taxonomic scope" value="Eukaryota"/>
</dbReference>
<evidence type="ECO:0000259" key="9">
    <source>
        <dbReference type="PROSITE" id="PS51751"/>
    </source>
</evidence>
<evidence type="ECO:0000256" key="3">
    <source>
        <dbReference type="ARBA" id="ARBA00022692"/>
    </source>
</evidence>
<protein>
    <recommendedName>
        <fullName evidence="9">EXPERA domain-containing protein</fullName>
    </recommendedName>
</protein>
<dbReference type="EMBL" id="BDGX01000019">
    <property type="protein sequence ID" value="GAV49920.1"/>
    <property type="molecule type" value="Genomic_DNA"/>
</dbReference>
<keyword evidence="3 7" id="KW-0812">Transmembrane</keyword>
<reference evidence="10 11" key="1">
    <citation type="submission" date="2016-08" db="EMBL/GenBank/DDBJ databases">
        <title>Draft genome sequence of allopolyploid Zygosaccharomyces rouxii.</title>
        <authorList>
            <person name="Watanabe J."/>
            <person name="Uehara K."/>
            <person name="Mogi Y."/>
            <person name="Tsukioka Y."/>
        </authorList>
    </citation>
    <scope>NUCLEOTIDE SEQUENCE [LARGE SCALE GENOMIC DNA]</scope>
    <source>
        <strain evidence="10 11">NBRC 110957</strain>
    </source>
</reference>
<dbReference type="InterPro" id="IPR033118">
    <property type="entry name" value="EXPERA"/>
</dbReference>
<evidence type="ECO:0000256" key="5">
    <source>
        <dbReference type="ARBA" id="ARBA00022989"/>
    </source>
</evidence>
<evidence type="ECO:0000313" key="10">
    <source>
        <dbReference type="EMBL" id="GAV49920.1"/>
    </source>
</evidence>
<comment type="caution">
    <text evidence="10">The sequence shown here is derived from an EMBL/GenBank/DDBJ whole genome shotgun (WGS) entry which is preliminary data.</text>
</comment>
<dbReference type="Pfam" id="PF05241">
    <property type="entry name" value="EBP"/>
    <property type="match status" value="1"/>
</dbReference>
<dbReference type="GO" id="GO:0006626">
    <property type="term" value="P:protein targeting to mitochondrion"/>
    <property type="evidence" value="ECO:0007669"/>
    <property type="project" value="EnsemblFungi"/>
</dbReference>
<dbReference type="Proteomes" id="UP000187013">
    <property type="component" value="Unassembled WGS sequence"/>
</dbReference>
<keyword evidence="5 7" id="KW-1133">Transmembrane helix</keyword>
<feature type="transmembrane region" description="Helical" evidence="8">
    <location>
        <begin position="93"/>
        <end position="112"/>
    </location>
</feature>